<feature type="domain" description="Glycosyl hydrolases family 39 N-terminal catalytic" evidence="4">
    <location>
        <begin position="152"/>
        <end position="232"/>
    </location>
</feature>
<keyword evidence="6" id="KW-1185">Reference proteome</keyword>
<dbReference type="Proteomes" id="UP000552097">
    <property type="component" value="Unassembled WGS sequence"/>
</dbReference>
<evidence type="ECO:0000256" key="1">
    <source>
        <dbReference type="ARBA" id="ARBA00008875"/>
    </source>
</evidence>
<proteinExistence type="inferred from homology"/>
<evidence type="ECO:0000313" key="5">
    <source>
        <dbReference type="EMBL" id="MBB5803485.1"/>
    </source>
</evidence>
<evidence type="ECO:0000259" key="4">
    <source>
        <dbReference type="Pfam" id="PF01229"/>
    </source>
</evidence>
<dbReference type="GO" id="GO:0016798">
    <property type="term" value="F:hydrolase activity, acting on glycosyl bonds"/>
    <property type="evidence" value="ECO:0007669"/>
    <property type="project" value="UniProtKB-KW"/>
</dbReference>
<evidence type="ECO:0000256" key="3">
    <source>
        <dbReference type="ARBA" id="ARBA00023295"/>
    </source>
</evidence>
<reference evidence="5 6" key="1">
    <citation type="submission" date="2020-08" db="EMBL/GenBank/DDBJ databases">
        <title>Sequencing the genomes of 1000 actinobacteria strains.</title>
        <authorList>
            <person name="Klenk H.-P."/>
        </authorList>
    </citation>
    <scope>NUCLEOTIDE SEQUENCE [LARGE SCALE GENOMIC DNA]</scope>
    <source>
        <strain evidence="5 6">DSM 45486</strain>
    </source>
</reference>
<organism evidence="5 6">
    <name type="scientific">Saccharothrix ecbatanensis</name>
    <dbReference type="NCBI Taxonomy" id="1105145"/>
    <lineage>
        <taxon>Bacteria</taxon>
        <taxon>Bacillati</taxon>
        <taxon>Actinomycetota</taxon>
        <taxon>Actinomycetes</taxon>
        <taxon>Pseudonocardiales</taxon>
        <taxon>Pseudonocardiaceae</taxon>
        <taxon>Saccharothrix</taxon>
    </lineage>
</organism>
<keyword evidence="3" id="KW-0326">Glycosidase</keyword>
<accession>A0A7W9M111</accession>
<dbReference type="Gene3D" id="3.20.20.80">
    <property type="entry name" value="Glycosidases"/>
    <property type="match status" value="1"/>
</dbReference>
<dbReference type="EMBL" id="JACHMO010000001">
    <property type="protein sequence ID" value="MBB5803485.1"/>
    <property type="molecule type" value="Genomic_DNA"/>
</dbReference>
<comment type="caution">
    <text evidence="5">The sequence shown here is derived from an EMBL/GenBank/DDBJ whole genome shotgun (WGS) entry which is preliminary data.</text>
</comment>
<dbReference type="InterPro" id="IPR017853">
    <property type="entry name" value="GH"/>
</dbReference>
<keyword evidence="2" id="KW-0378">Hydrolase</keyword>
<sequence>MILAGVGALPASSAEPPAVTVDYANGVRDVRHVGQGFLYGLAQDGTGAANAFLNPLKPNIMRGGGARIPGQGWIGDGYVAGTGYGARIRAALDQAKVTTQTYGAEFNLMFNDLWGADTGQPSDSRYPCDDNNCSNWVTFVEQVVSDVEAAGLKVTYEPWNEPDNRPFWPRDMNSSQYFAMWDTAFKTIRRLDPDARIEGPATYVLDEDVIDAFLDHVVDAGTVPDVLDHHNLRNEDPIVVGQMLDRRLADHGLSNVQTSINEYLSRDQLNPGGTAWYLSRLARSGIDLAARGVYPQEYPGQQPCCMADDLGGILTPTPNGLAPSGEYWAYRAFADLSGKFVNATGQGAVEALASYDHAAQRSVVLVGATPGGTSAYTGPVTLNLKRISSAAALASGGAVRVQVKRIPDRTVLVDPVVVSDQIVTVTEGAASVQLAFANSAEALAVYITPANRAATTFVDSSTTSGPNRFSFDSAWKTASGIADLYAGTATTQAEQAPTSMTFTFTGTGVTIHGVQDKDQGISEYSLDGGTKVVKDGYSPMRDSQAVLYSVSGLSNTTHTLKITAPATKNPAGTSTIVAIDAAEVTVPGLGVNLLANPGFEQNLTDWTSTLDTAASYTEGQVGTVAPHSGKLRLTHYSGSPFQAFTSQTVAVPNGTYAATAWVVRGGNHNASYFEVKDYGGTARTVGIPSTSMWRQVVITGITVTDGEVTVGLYDNGNAGNWTSVDDVQLYRTS</sequence>
<comment type="similarity">
    <text evidence="1">Belongs to the glycosyl hydrolase 39 family.</text>
</comment>
<dbReference type="SUPFAM" id="SSF51445">
    <property type="entry name" value="(Trans)glycosidases"/>
    <property type="match status" value="1"/>
</dbReference>
<evidence type="ECO:0000256" key="2">
    <source>
        <dbReference type="ARBA" id="ARBA00022801"/>
    </source>
</evidence>
<dbReference type="AlphaFoldDB" id="A0A7W9M111"/>
<protein>
    <recommendedName>
        <fullName evidence="4">Glycosyl hydrolases family 39 N-terminal catalytic domain-containing protein</fullName>
    </recommendedName>
</protein>
<dbReference type="Gene3D" id="2.60.120.260">
    <property type="entry name" value="Galactose-binding domain-like"/>
    <property type="match status" value="2"/>
</dbReference>
<evidence type="ECO:0000313" key="6">
    <source>
        <dbReference type="Proteomes" id="UP000552097"/>
    </source>
</evidence>
<gene>
    <name evidence="5" type="ORF">F4560_003253</name>
</gene>
<dbReference type="InterPro" id="IPR049166">
    <property type="entry name" value="GH39_cat"/>
</dbReference>
<name>A0A7W9M111_9PSEU</name>
<dbReference type="Pfam" id="PF01229">
    <property type="entry name" value="Glyco_hydro_39"/>
    <property type="match status" value="1"/>
</dbReference>
<dbReference type="RefSeq" id="WP_184920838.1">
    <property type="nucleotide sequence ID" value="NZ_JACHMO010000001.1"/>
</dbReference>